<dbReference type="Pfam" id="PF01653">
    <property type="entry name" value="DNA_ligase_aden"/>
    <property type="match status" value="1"/>
</dbReference>
<sequence length="673" mass="75315">MVPKDIYARYEKLKKAVNHYRTMRHVYDKEEIPIAAEDALKHELVQIEEKYPILIAPDSPSQRVAGNPLPGFKKVRHKVPQWSFNDAFSAEDVREFDTRVRRFLKQKDIHAAPTYVCELKIDGLKVVLEYENGILKTAATRGDGVVGEDVTHNVRTIEAIPLSLSRSVDVIVEGEVWMSTKNLERLNALRQAEGKPPFANPRNAAAGSIRQLDPKIAASRNLDVFIYDLAQTNENFPKTQIEELAYLRDLGFKVNPHHALAKTVDEIIRFWKRWQIWGRRQEYWVDGVVLKVNEKQHEERLGYTGKAPRFAVAFKFPEEEVTTVVEGIVLQIGRTGVLTPVAHLKPVSVAGTVVSRATLHNEDEIKRLDVRIGDTIILKKAGDVIPDIVKVLTEMRPKNSKSYQWPNEVSECGGEGKIERVPGAAAWRCVNKDSFAVVRRRFHNFVGKHALDIPGLGKERVDTLIEKGLVQHYNEIFTLTEGDLLTLEGFRDVSAKKLVAAIQKARRVELARLIVGLSIPQVGEETAILLAQRFRTVDALAKAGEEELQNIEGVGPIVAHDIVEWFALKRHRELVERLKKVLTITNSAYSAARPGLAAGPLAGKMFVLTGTMESMSRDEAKSKLRALGAAVSGSVSRSTDYAVAGLNPGSKLDRARELGVKIMTEDEFLRIVT</sequence>
<evidence type="ECO:0000256" key="3">
    <source>
        <dbReference type="ARBA" id="ARBA00013308"/>
    </source>
</evidence>
<feature type="binding site" evidence="14">
    <location>
        <position position="315"/>
    </location>
    <ligand>
        <name>NAD(+)</name>
        <dbReference type="ChEBI" id="CHEBI:57540"/>
    </ligand>
</feature>
<dbReference type="Proteomes" id="UP000178587">
    <property type="component" value="Unassembled WGS sequence"/>
</dbReference>
<proteinExistence type="inferred from homology"/>
<dbReference type="SUPFAM" id="SSF52113">
    <property type="entry name" value="BRCT domain"/>
    <property type="match status" value="1"/>
</dbReference>
<dbReference type="InterPro" id="IPR001357">
    <property type="entry name" value="BRCT_dom"/>
</dbReference>
<protein>
    <recommendedName>
        <fullName evidence="3 14">DNA ligase</fullName>
        <ecNumber evidence="2 14">6.5.1.2</ecNumber>
    </recommendedName>
    <alternativeName>
        <fullName evidence="14">Polydeoxyribonucleotide synthase [NAD(+)]</fullName>
    </alternativeName>
</protein>
<dbReference type="PROSITE" id="PS50172">
    <property type="entry name" value="BRCT"/>
    <property type="match status" value="1"/>
</dbReference>
<dbReference type="SMART" id="SM00292">
    <property type="entry name" value="BRCT"/>
    <property type="match status" value="1"/>
</dbReference>
<dbReference type="Gene3D" id="3.40.50.10190">
    <property type="entry name" value="BRCT domain"/>
    <property type="match status" value="1"/>
</dbReference>
<keyword evidence="9 14" id="KW-0460">Magnesium</keyword>
<accession>A0A1F6EQW6</accession>
<dbReference type="InterPro" id="IPR004150">
    <property type="entry name" value="NAD_DNA_ligase_OB"/>
</dbReference>
<comment type="function">
    <text evidence="1 14">DNA ligase that catalyzes the formation of phosphodiester linkages between 5'-phosphoryl and 3'-hydroxyl groups in double-stranded DNA using NAD as a coenzyme and as the energy source for the reaction. It is essential for DNA replication and repair of damaged DNA.</text>
</comment>
<dbReference type="Pfam" id="PF03120">
    <property type="entry name" value="OB_DNA_ligase"/>
    <property type="match status" value="1"/>
</dbReference>
<dbReference type="Gene3D" id="1.10.287.610">
    <property type="entry name" value="Helix hairpin bin"/>
    <property type="match status" value="1"/>
</dbReference>
<evidence type="ECO:0000256" key="14">
    <source>
        <dbReference type="HAMAP-Rule" id="MF_01588"/>
    </source>
</evidence>
<evidence type="ECO:0000259" key="15">
    <source>
        <dbReference type="PROSITE" id="PS50172"/>
    </source>
</evidence>
<evidence type="ECO:0000313" key="17">
    <source>
        <dbReference type="Proteomes" id="UP000178587"/>
    </source>
</evidence>
<dbReference type="SMART" id="SM00532">
    <property type="entry name" value="LIGANc"/>
    <property type="match status" value="1"/>
</dbReference>
<comment type="cofactor">
    <cofactor evidence="14">
        <name>Mg(2+)</name>
        <dbReference type="ChEBI" id="CHEBI:18420"/>
    </cofactor>
    <cofactor evidence="14">
        <name>Mn(2+)</name>
        <dbReference type="ChEBI" id="CHEBI:29035"/>
    </cofactor>
</comment>
<dbReference type="InterPro" id="IPR013840">
    <property type="entry name" value="DNAligase_N"/>
</dbReference>
<dbReference type="FunFam" id="2.40.50.140:FF:000012">
    <property type="entry name" value="DNA ligase"/>
    <property type="match status" value="1"/>
</dbReference>
<evidence type="ECO:0000256" key="8">
    <source>
        <dbReference type="ARBA" id="ARBA00022833"/>
    </source>
</evidence>
<dbReference type="GO" id="GO:0003677">
    <property type="term" value="F:DNA binding"/>
    <property type="evidence" value="ECO:0007669"/>
    <property type="project" value="InterPro"/>
</dbReference>
<comment type="caution">
    <text evidence="16">The sequence shown here is derived from an EMBL/GenBank/DDBJ whole genome shotgun (WGS) entry which is preliminary data.</text>
</comment>
<dbReference type="InterPro" id="IPR013839">
    <property type="entry name" value="DNAligase_adenylation"/>
</dbReference>
<evidence type="ECO:0000256" key="2">
    <source>
        <dbReference type="ARBA" id="ARBA00012722"/>
    </source>
</evidence>
<dbReference type="SUPFAM" id="SSF47781">
    <property type="entry name" value="RuvA domain 2-like"/>
    <property type="match status" value="1"/>
</dbReference>
<dbReference type="Gene3D" id="1.10.150.20">
    <property type="entry name" value="5' to 3' exonuclease, C-terminal subdomain"/>
    <property type="match status" value="2"/>
</dbReference>
<dbReference type="AlphaFoldDB" id="A0A1F6EQW6"/>
<feature type="binding site" evidence="14">
    <location>
        <position position="118"/>
    </location>
    <ligand>
        <name>NAD(+)</name>
        <dbReference type="ChEBI" id="CHEBI:57540"/>
    </ligand>
</feature>
<dbReference type="PANTHER" id="PTHR23389">
    <property type="entry name" value="CHROMOSOME TRANSMISSION FIDELITY FACTOR 18"/>
    <property type="match status" value="1"/>
</dbReference>
<feature type="binding site" evidence="14">
    <location>
        <position position="429"/>
    </location>
    <ligand>
        <name>Zn(2+)</name>
        <dbReference type="ChEBI" id="CHEBI:29105"/>
    </ligand>
</feature>
<feature type="domain" description="BRCT" evidence="15">
    <location>
        <begin position="596"/>
        <end position="673"/>
    </location>
</feature>
<dbReference type="STRING" id="1798507.A3A34_00030"/>
<dbReference type="InterPro" id="IPR041663">
    <property type="entry name" value="DisA/LigA_HHH"/>
</dbReference>
<dbReference type="Gene3D" id="6.20.10.30">
    <property type="match status" value="1"/>
</dbReference>
<dbReference type="EC" id="6.5.1.2" evidence="2 14"/>
<dbReference type="PROSITE" id="PS01056">
    <property type="entry name" value="DNA_LIGASE_N2"/>
    <property type="match status" value="1"/>
</dbReference>
<dbReference type="InterPro" id="IPR010994">
    <property type="entry name" value="RuvA_2-like"/>
</dbReference>
<evidence type="ECO:0000256" key="6">
    <source>
        <dbReference type="ARBA" id="ARBA00022723"/>
    </source>
</evidence>
<feature type="binding site" evidence="14">
    <location>
        <position position="175"/>
    </location>
    <ligand>
        <name>NAD(+)</name>
        <dbReference type="ChEBI" id="CHEBI:57540"/>
    </ligand>
</feature>
<dbReference type="GO" id="GO:0046872">
    <property type="term" value="F:metal ion binding"/>
    <property type="evidence" value="ECO:0007669"/>
    <property type="project" value="UniProtKB-KW"/>
</dbReference>
<keyword evidence="10 14" id="KW-0520">NAD</keyword>
<keyword evidence="8 14" id="KW-0862">Zinc</keyword>
<dbReference type="SUPFAM" id="SSF50249">
    <property type="entry name" value="Nucleic acid-binding proteins"/>
    <property type="match status" value="1"/>
</dbReference>
<feature type="active site" description="N6-AMP-lysine intermediate" evidence="14">
    <location>
        <position position="120"/>
    </location>
</feature>
<dbReference type="NCBIfam" id="TIGR00575">
    <property type="entry name" value="dnlj"/>
    <property type="match status" value="1"/>
</dbReference>
<reference evidence="16 17" key="1">
    <citation type="journal article" date="2016" name="Nat. Commun.">
        <title>Thousands of microbial genomes shed light on interconnected biogeochemical processes in an aquifer system.</title>
        <authorList>
            <person name="Anantharaman K."/>
            <person name="Brown C.T."/>
            <person name="Hug L.A."/>
            <person name="Sharon I."/>
            <person name="Castelle C.J."/>
            <person name="Probst A.J."/>
            <person name="Thomas B.C."/>
            <person name="Singh A."/>
            <person name="Wilkins M.J."/>
            <person name="Karaoz U."/>
            <person name="Brodie E.L."/>
            <person name="Williams K.H."/>
            <person name="Hubbard S.S."/>
            <person name="Banfield J.F."/>
        </authorList>
    </citation>
    <scope>NUCLEOTIDE SEQUENCE [LARGE SCALE GENOMIC DNA]</scope>
</reference>
<evidence type="ECO:0000256" key="7">
    <source>
        <dbReference type="ARBA" id="ARBA00022763"/>
    </source>
</evidence>
<feature type="binding site" evidence="14">
    <location>
        <begin position="83"/>
        <end position="84"/>
    </location>
    <ligand>
        <name>NAD(+)</name>
        <dbReference type="ChEBI" id="CHEBI:57540"/>
    </ligand>
</feature>
<feature type="binding site" evidence="14">
    <location>
        <position position="141"/>
    </location>
    <ligand>
        <name>NAD(+)</name>
        <dbReference type="ChEBI" id="CHEBI:57540"/>
    </ligand>
</feature>
<evidence type="ECO:0000256" key="11">
    <source>
        <dbReference type="ARBA" id="ARBA00023204"/>
    </source>
</evidence>
<dbReference type="GO" id="GO:0006281">
    <property type="term" value="P:DNA repair"/>
    <property type="evidence" value="ECO:0007669"/>
    <property type="project" value="UniProtKB-KW"/>
</dbReference>
<comment type="catalytic activity">
    <reaction evidence="12 14">
        <text>NAD(+) + (deoxyribonucleotide)n-3'-hydroxyl + 5'-phospho-(deoxyribonucleotide)m = (deoxyribonucleotide)n+m + AMP + beta-nicotinamide D-nucleotide.</text>
        <dbReference type="EC" id="6.5.1.2"/>
    </reaction>
</comment>
<dbReference type="GO" id="GO:0003911">
    <property type="term" value="F:DNA ligase (NAD+) activity"/>
    <property type="evidence" value="ECO:0007669"/>
    <property type="project" value="UniProtKB-UniRule"/>
</dbReference>
<dbReference type="InterPro" id="IPR033136">
    <property type="entry name" value="DNA_ligase_CS"/>
</dbReference>
<dbReference type="SUPFAM" id="SSF56091">
    <property type="entry name" value="DNA ligase/mRNA capping enzyme, catalytic domain"/>
    <property type="match status" value="1"/>
</dbReference>
<evidence type="ECO:0000256" key="5">
    <source>
        <dbReference type="ARBA" id="ARBA00022705"/>
    </source>
</evidence>
<evidence type="ECO:0000256" key="12">
    <source>
        <dbReference type="ARBA" id="ARBA00034005"/>
    </source>
</evidence>
<keyword evidence="7 14" id="KW-0227">DNA damage</keyword>
<dbReference type="NCBIfam" id="NF005932">
    <property type="entry name" value="PRK07956.1"/>
    <property type="match status" value="1"/>
</dbReference>
<evidence type="ECO:0000256" key="1">
    <source>
        <dbReference type="ARBA" id="ARBA00004067"/>
    </source>
</evidence>
<dbReference type="InterPro" id="IPR001679">
    <property type="entry name" value="DNA_ligase"/>
</dbReference>
<dbReference type="InterPro" id="IPR036420">
    <property type="entry name" value="BRCT_dom_sf"/>
</dbReference>
<dbReference type="Pfam" id="PF00533">
    <property type="entry name" value="BRCT"/>
    <property type="match status" value="1"/>
</dbReference>
<evidence type="ECO:0000313" key="16">
    <source>
        <dbReference type="EMBL" id="OGG76026.1"/>
    </source>
</evidence>
<comment type="caution">
    <text evidence="14">Lacks conserved residue(s) required for the propagation of feature annotation.</text>
</comment>
<dbReference type="FunFam" id="1.10.150.20:FF:000006">
    <property type="entry name" value="DNA ligase"/>
    <property type="match status" value="1"/>
</dbReference>
<comment type="similarity">
    <text evidence="13 14">Belongs to the NAD-dependent DNA ligase family. LigA subfamily.</text>
</comment>
<gene>
    <name evidence="14" type="primary">ligA</name>
    <name evidence="16" type="ORF">A3A34_00030</name>
</gene>
<dbReference type="SMART" id="SM00278">
    <property type="entry name" value="HhH1"/>
    <property type="match status" value="3"/>
</dbReference>
<name>A0A1F6EQW6_9BACT</name>
<dbReference type="InterPro" id="IPR012340">
    <property type="entry name" value="NA-bd_OB-fold"/>
</dbReference>
<evidence type="ECO:0000256" key="10">
    <source>
        <dbReference type="ARBA" id="ARBA00023027"/>
    </source>
</evidence>
<feature type="binding site" evidence="14">
    <location>
        <position position="412"/>
    </location>
    <ligand>
        <name>Zn(2+)</name>
        <dbReference type="ChEBI" id="CHEBI:29105"/>
    </ligand>
</feature>
<keyword evidence="14" id="KW-0464">Manganese</keyword>
<keyword evidence="6 14" id="KW-0479">Metal-binding</keyword>
<dbReference type="GO" id="GO:0006260">
    <property type="term" value="P:DNA replication"/>
    <property type="evidence" value="ECO:0007669"/>
    <property type="project" value="UniProtKB-KW"/>
</dbReference>
<dbReference type="EMBL" id="MFLU01000006">
    <property type="protein sequence ID" value="OGG76026.1"/>
    <property type="molecule type" value="Genomic_DNA"/>
</dbReference>
<dbReference type="PIRSF" id="PIRSF001604">
    <property type="entry name" value="LigA"/>
    <property type="match status" value="1"/>
</dbReference>
<dbReference type="Gene3D" id="2.40.50.140">
    <property type="entry name" value="Nucleic acid-binding proteins"/>
    <property type="match status" value="1"/>
</dbReference>
<feature type="binding site" evidence="14">
    <location>
        <position position="291"/>
    </location>
    <ligand>
        <name>NAD(+)</name>
        <dbReference type="ChEBI" id="CHEBI:57540"/>
    </ligand>
</feature>
<evidence type="ECO:0000256" key="4">
    <source>
        <dbReference type="ARBA" id="ARBA00022598"/>
    </source>
</evidence>
<dbReference type="CDD" id="cd17748">
    <property type="entry name" value="BRCT_DNA_ligase_like"/>
    <property type="match status" value="1"/>
</dbReference>
<dbReference type="CDD" id="cd00114">
    <property type="entry name" value="LIGANc"/>
    <property type="match status" value="1"/>
</dbReference>
<organism evidence="16 17">
    <name type="scientific">Candidatus Kaiserbacteria bacterium RIFCSPLOWO2_01_FULL_50_24</name>
    <dbReference type="NCBI Taxonomy" id="1798507"/>
    <lineage>
        <taxon>Bacteria</taxon>
        <taxon>Candidatus Kaiseribacteriota</taxon>
    </lineage>
</organism>
<dbReference type="Gene3D" id="3.30.470.30">
    <property type="entry name" value="DNA ligase/mRNA capping enzyme"/>
    <property type="match status" value="1"/>
</dbReference>
<dbReference type="InterPro" id="IPR003583">
    <property type="entry name" value="Hlx-hairpin-Hlx_DNA-bd_motif"/>
</dbReference>
<dbReference type="PANTHER" id="PTHR23389:SF9">
    <property type="entry name" value="DNA LIGASE"/>
    <property type="match status" value="1"/>
</dbReference>
<keyword evidence="4 14" id="KW-0436">Ligase</keyword>
<evidence type="ECO:0000256" key="13">
    <source>
        <dbReference type="ARBA" id="ARBA00060881"/>
    </source>
</evidence>
<keyword evidence="5 14" id="KW-0235">DNA replication</keyword>
<dbReference type="HAMAP" id="MF_01588">
    <property type="entry name" value="DNA_ligase_A"/>
    <property type="match status" value="1"/>
</dbReference>
<dbReference type="Pfam" id="PF12826">
    <property type="entry name" value="HHH_2"/>
    <property type="match status" value="1"/>
</dbReference>
<evidence type="ECO:0000256" key="9">
    <source>
        <dbReference type="ARBA" id="ARBA00022842"/>
    </source>
</evidence>
<keyword evidence="11 14" id="KW-0234">DNA repair</keyword>